<dbReference type="GO" id="GO:0015031">
    <property type="term" value="P:protein transport"/>
    <property type="evidence" value="ECO:0007669"/>
    <property type="project" value="UniProtKB-KW"/>
</dbReference>
<organism evidence="4 5">
    <name type="scientific">Musa balbisiana</name>
    <name type="common">Banana</name>
    <dbReference type="NCBI Taxonomy" id="52838"/>
    <lineage>
        <taxon>Eukaryota</taxon>
        <taxon>Viridiplantae</taxon>
        <taxon>Streptophyta</taxon>
        <taxon>Embryophyta</taxon>
        <taxon>Tracheophyta</taxon>
        <taxon>Spermatophyta</taxon>
        <taxon>Magnoliopsida</taxon>
        <taxon>Liliopsida</taxon>
        <taxon>Zingiberales</taxon>
        <taxon>Musaceae</taxon>
        <taxon>Musa</taxon>
    </lineage>
</organism>
<feature type="region of interest" description="Disordered" evidence="2">
    <location>
        <begin position="1"/>
        <end position="25"/>
    </location>
</feature>
<dbReference type="GO" id="GO:0016192">
    <property type="term" value="P:vesicle-mediated transport"/>
    <property type="evidence" value="ECO:0007669"/>
    <property type="project" value="InterPro"/>
</dbReference>
<dbReference type="SUPFAM" id="SSF47661">
    <property type="entry name" value="t-snare proteins"/>
    <property type="match status" value="1"/>
</dbReference>
<dbReference type="Proteomes" id="UP000317650">
    <property type="component" value="Chromosome 1"/>
</dbReference>
<keyword evidence="1" id="KW-0813">Transport</keyword>
<dbReference type="InterPro" id="IPR010989">
    <property type="entry name" value="SNARE"/>
</dbReference>
<dbReference type="InterPro" id="IPR006011">
    <property type="entry name" value="Syntaxin_N"/>
</dbReference>
<evidence type="ECO:0000313" key="5">
    <source>
        <dbReference type="Proteomes" id="UP000317650"/>
    </source>
</evidence>
<reference evidence="4 5" key="1">
    <citation type="journal article" date="2019" name="Nat. Plants">
        <title>Genome sequencing of Musa balbisiana reveals subgenome evolution and function divergence in polyploid bananas.</title>
        <authorList>
            <person name="Yao X."/>
        </authorList>
    </citation>
    <scope>NUCLEOTIDE SEQUENCE [LARGE SCALE GENOMIC DNA]</scope>
    <source>
        <strain evidence="5">cv. DH-PKW</strain>
        <tissue evidence="4">Leaves</tissue>
    </source>
</reference>
<evidence type="ECO:0000259" key="3">
    <source>
        <dbReference type="Pfam" id="PF14523"/>
    </source>
</evidence>
<proteinExistence type="predicted"/>
<evidence type="ECO:0000256" key="1">
    <source>
        <dbReference type="ARBA" id="ARBA00022927"/>
    </source>
</evidence>
<dbReference type="GO" id="GO:0016020">
    <property type="term" value="C:membrane"/>
    <property type="evidence" value="ECO:0007669"/>
    <property type="project" value="InterPro"/>
</dbReference>
<dbReference type="Gene3D" id="1.20.58.70">
    <property type="match status" value="1"/>
</dbReference>
<evidence type="ECO:0000256" key="2">
    <source>
        <dbReference type="SAM" id="MobiDB-lite"/>
    </source>
</evidence>
<name>A0A4S8JNI3_MUSBA</name>
<accession>A0A4S8JNI3</accession>
<evidence type="ECO:0000313" key="4">
    <source>
        <dbReference type="EMBL" id="THU63700.1"/>
    </source>
</evidence>
<feature type="domain" description="Syntaxin N-terminal" evidence="3">
    <location>
        <begin position="26"/>
        <end position="122"/>
    </location>
</feature>
<keyword evidence="1" id="KW-0653">Protein transport</keyword>
<dbReference type="AlphaFoldDB" id="A0A4S8JNI3"/>
<dbReference type="Pfam" id="PF14523">
    <property type="entry name" value="Syntaxin_2"/>
    <property type="match status" value="1"/>
</dbReference>
<keyword evidence="5" id="KW-1185">Reference proteome</keyword>
<dbReference type="STRING" id="52838.A0A4S8JNI3"/>
<sequence>MSFQDLESGRPLTARRDPSNGRQDPTQAIVAGLFQITTAVRNFERLVNTIGTPKDTPELREKLYAATEADDNSNRTLEQRAVLAESRRQEILLLDNEIVFNEAIIEEREQGIQEIQQQIGQIEPYGDKKKKTKN</sequence>
<dbReference type="EMBL" id="PYDT01000004">
    <property type="protein sequence ID" value="THU63700.1"/>
    <property type="molecule type" value="Genomic_DNA"/>
</dbReference>
<gene>
    <name evidence="4" type="ORF">C4D60_Mb01t18580</name>
</gene>
<protein>
    <recommendedName>
        <fullName evidence="3">Syntaxin N-terminal domain-containing protein</fullName>
    </recommendedName>
</protein>
<comment type="caution">
    <text evidence="4">The sequence shown here is derived from an EMBL/GenBank/DDBJ whole genome shotgun (WGS) entry which is preliminary data.</text>
</comment>